<dbReference type="Pfam" id="PF00300">
    <property type="entry name" value="His_Phos_1"/>
    <property type="match status" value="1"/>
</dbReference>
<reference evidence="3" key="1">
    <citation type="submission" date="2006-02" db="EMBL/GenBank/DDBJ databases">
        <title>Complete sequence of chromosome of Rhodoferax ferrireducens DSM 15236.</title>
        <authorList>
            <person name="Copeland A."/>
            <person name="Lucas S."/>
            <person name="Lapidus A."/>
            <person name="Barry K."/>
            <person name="Detter J.C."/>
            <person name="Glavina del Rio T."/>
            <person name="Hammon N."/>
            <person name="Israni S."/>
            <person name="Pitluck S."/>
            <person name="Brettin T."/>
            <person name="Bruce D."/>
            <person name="Han C."/>
            <person name="Tapia R."/>
            <person name="Gilna P."/>
            <person name="Kiss H."/>
            <person name="Schmutz J."/>
            <person name="Larimer F."/>
            <person name="Land M."/>
            <person name="Kyrpides N."/>
            <person name="Ivanova N."/>
            <person name="Richardson P."/>
        </authorList>
    </citation>
    <scope>NUCLEOTIDE SEQUENCE [LARGE SCALE GENOMIC DNA]</scope>
    <source>
        <strain evidence="3">ATCC BAA-621 / DSM 15236 / T118</strain>
    </source>
</reference>
<dbReference type="Proteomes" id="UP000008332">
    <property type="component" value="Chromosome"/>
</dbReference>
<dbReference type="Gene3D" id="3.40.50.1240">
    <property type="entry name" value="Phosphoglycerate mutase-like"/>
    <property type="match status" value="1"/>
</dbReference>
<sequence length="181" mass="20271">MKLWLVRHAQPLIPSGVCYGAADVAADEQATQQAAAALAALLPQRVRVMSSTLQRCERLAQCLRGLRPDLTYKADARLVEMDFGCWEGQRWDRIPQADFDRWTADFGGHRFGGKESVSDVMQRVSSAWDETQRLRLDAVWITHAGVTRAATLLAQGVRHVAQADQWPRETPAFGGWRELQA</sequence>
<dbReference type="EMBL" id="CP000267">
    <property type="protein sequence ID" value="ABD70325.1"/>
    <property type="molecule type" value="Genomic_DNA"/>
</dbReference>
<dbReference type="GO" id="GO:0009236">
    <property type="term" value="P:cobalamin biosynthetic process"/>
    <property type="evidence" value="ECO:0007669"/>
    <property type="project" value="UniProtKB-UniRule"/>
</dbReference>
<dbReference type="eggNOG" id="COG0406">
    <property type="taxonomic scope" value="Bacteria"/>
</dbReference>
<dbReference type="InterPro" id="IPR017578">
    <property type="entry name" value="Ribazole_CobC"/>
</dbReference>
<gene>
    <name evidence="2" type="ordered locus">Rfer_2609</name>
</gene>
<dbReference type="HOGENOM" id="CLU_033323_8_3_4"/>
<name>Q21V78_ALBFT</name>
<dbReference type="KEGG" id="rfr:Rfer_2609"/>
<dbReference type="NCBIfam" id="TIGR03162">
    <property type="entry name" value="ribazole_cobC"/>
    <property type="match status" value="1"/>
</dbReference>
<dbReference type="GO" id="GO:0043755">
    <property type="term" value="F:alpha-ribazole phosphatase activity"/>
    <property type="evidence" value="ECO:0007669"/>
    <property type="project" value="UniProtKB-UniRule"/>
</dbReference>
<organism evidence="2 3">
    <name type="scientific">Albidiferax ferrireducens (strain ATCC BAA-621 / DSM 15236 / T118)</name>
    <name type="common">Rhodoferax ferrireducens</name>
    <dbReference type="NCBI Taxonomy" id="338969"/>
    <lineage>
        <taxon>Bacteria</taxon>
        <taxon>Pseudomonadati</taxon>
        <taxon>Pseudomonadota</taxon>
        <taxon>Betaproteobacteria</taxon>
        <taxon>Burkholderiales</taxon>
        <taxon>Comamonadaceae</taxon>
        <taxon>Rhodoferax</taxon>
    </lineage>
</organism>
<dbReference type="AlphaFoldDB" id="Q21V78"/>
<dbReference type="EC" id="3.1.3.73" evidence="1"/>
<dbReference type="OrthoDB" id="5296884at2"/>
<dbReference type="SMART" id="SM00855">
    <property type="entry name" value="PGAM"/>
    <property type="match status" value="1"/>
</dbReference>
<evidence type="ECO:0000313" key="2">
    <source>
        <dbReference type="EMBL" id="ABD70325.1"/>
    </source>
</evidence>
<keyword evidence="3" id="KW-1185">Reference proteome</keyword>
<proteinExistence type="predicted"/>
<evidence type="ECO:0000313" key="3">
    <source>
        <dbReference type="Proteomes" id="UP000008332"/>
    </source>
</evidence>
<dbReference type="SUPFAM" id="SSF53254">
    <property type="entry name" value="Phosphoglycerate mutase-like"/>
    <property type="match status" value="1"/>
</dbReference>
<accession>Q21V78</accession>
<protein>
    <recommendedName>
        <fullName evidence="1">Alpha-ribazole phosphatase</fullName>
        <ecNumber evidence="1">3.1.3.73</ecNumber>
    </recommendedName>
</protein>
<evidence type="ECO:0000256" key="1">
    <source>
        <dbReference type="NCBIfam" id="TIGR03162"/>
    </source>
</evidence>
<dbReference type="STRING" id="338969.Rfer_2609"/>
<dbReference type="RefSeq" id="WP_011464893.1">
    <property type="nucleotide sequence ID" value="NC_007908.1"/>
</dbReference>
<dbReference type="InterPro" id="IPR013078">
    <property type="entry name" value="His_Pase_superF_clade-1"/>
</dbReference>
<dbReference type="InterPro" id="IPR029033">
    <property type="entry name" value="His_PPase_superfam"/>
</dbReference>